<name>A0A0K2SK33_LIMPI</name>
<dbReference type="Pfam" id="PF11799">
    <property type="entry name" value="IMS_C"/>
    <property type="match status" value="1"/>
</dbReference>
<evidence type="ECO:0000259" key="2">
    <source>
        <dbReference type="Pfam" id="PF11799"/>
    </source>
</evidence>
<feature type="region of interest" description="Disordered" evidence="1">
    <location>
        <begin position="173"/>
        <end position="197"/>
    </location>
</feature>
<dbReference type="AlphaFoldDB" id="A0A0K2SK33"/>
<dbReference type="InterPro" id="IPR017961">
    <property type="entry name" value="DNA_pol_Y-fam_little_finger"/>
</dbReference>
<dbReference type="STRING" id="1555112.LIP_1530"/>
<dbReference type="RefSeq" id="WP_068136128.1">
    <property type="nucleotide sequence ID" value="NZ_AP014924.1"/>
</dbReference>
<sequence length="416" mass="44435">MGFVLHVRITGGPDAASSATRSGADPASLLRPPAAPPPEEWAPDHPLLPLLEAVASLTPRVEPFTEHELFAALDPGATARLGRLLDRLQEGPPVLAVLASSRLVARAAGVRLLLQPPPPGRGTTWEQPSPTLYQVHEPARFLAPLPLAYLWTLPAEVLELERLGVWRIGQVSGVAPPGSSSSQGTSSRGPSFRENAPARIPRTLLVGRLGSTLARRLVEASLGVDPTPVRDGFPRPAIRLERPVPDGFDGSQLEGMLRSMAAELAEQLQRQGLGASRLTLRLAAPGDPRPPGDSDAPAHEALGPCARRLPEPVGDPRRIEREGLRLARTLFPSRPSSGAPPPPGTRLVLEADRLAPPQVHQVARLVSAGGAREIPPALAETLEQAHRRFGQAAPVSASRLPVSRRERMLRLWQGPL</sequence>
<feature type="region of interest" description="Disordered" evidence="1">
    <location>
        <begin position="13"/>
        <end position="44"/>
    </location>
</feature>
<dbReference type="Proteomes" id="UP000065807">
    <property type="component" value="Chromosome"/>
</dbReference>
<feature type="region of interest" description="Disordered" evidence="1">
    <location>
        <begin position="282"/>
        <end position="318"/>
    </location>
</feature>
<feature type="compositionally biased region" description="Low complexity" evidence="1">
    <location>
        <begin position="173"/>
        <end position="190"/>
    </location>
</feature>
<dbReference type="KEGG" id="lpil:LIP_1530"/>
<dbReference type="GO" id="GO:0003684">
    <property type="term" value="F:damaged DNA binding"/>
    <property type="evidence" value="ECO:0007669"/>
    <property type="project" value="InterPro"/>
</dbReference>
<feature type="compositionally biased region" description="Basic and acidic residues" evidence="1">
    <location>
        <begin position="308"/>
        <end position="318"/>
    </location>
</feature>
<accession>A0A0K2SK33</accession>
<evidence type="ECO:0000313" key="3">
    <source>
        <dbReference type="EMBL" id="BAS27377.1"/>
    </source>
</evidence>
<evidence type="ECO:0000313" key="4">
    <source>
        <dbReference type="Proteomes" id="UP000065807"/>
    </source>
</evidence>
<organism evidence="3 4">
    <name type="scientific">Limnochorda pilosa</name>
    <dbReference type="NCBI Taxonomy" id="1555112"/>
    <lineage>
        <taxon>Bacteria</taxon>
        <taxon>Bacillati</taxon>
        <taxon>Bacillota</taxon>
        <taxon>Limnochordia</taxon>
        <taxon>Limnochordales</taxon>
        <taxon>Limnochordaceae</taxon>
        <taxon>Limnochorda</taxon>
    </lineage>
</organism>
<proteinExistence type="predicted"/>
<dbReference type="EMBL" id="AP014924">
    <property type="protein sequence ID" value="BAS27377.1"/>
    <property type="molecule type" value="Genomic_DNA"/>
</dbReference>
<keyword evidence="4" id="KW-1185">Reference proteome</keyword>
<protein>
    <recommendedName>
        <fullName evidence="2">DNA polymerase Y-family little finger domain-containing protein</fullName>
    </recommendedName>
</protein>
<dbReference type="GO" id="GO:0006281">
    <property type="term" value="P:DNA repair"/>
    <property type="evidence" value="ECO:0007669"/>
    <property type="project" value="InterPro"/>
</dbReference>
<evidence type="ECO:0000256" key="1">
    <source>
        <dbReference type="SAM" id="MobiDB-lite"/>
    </source>
</evidence>
<feature type="domain" description="DNA polymerase Y-family little finger" evidence="2">
    <location>
        <begin position="249"/>
        <end position="334"/>
    </location>
</feature>
<reference evidence="4" key="2">
    <citation type="journal article" date="2016" name="Int. J. Syst. Evol. Microbiol.">
        <title>Complete genome sequence and cell structure of Limnochorda pilosa, a Gram-negative spore-former within the phylum Firmicutes.</title>
        <authorList>
            <person name="Watanabe M."/>
            <person name="Kojima H."/>
            <person name="Fukui M."/>
        </authorList>
    </citation>
    <scope>NUCLEOTIDE SEQUENCE [LARGE SCALE GENOMIC DNA]</scope>
    <source>
        <strain evidence="4">HC45</strain>
    </source>
</reference>
<gene>
    <name evidence="3" type="ORF">LIP_1530</name>
</gene>
<reference evidence="4" key="1">
    <citation type="submission" date="2015-07" db="EMBL/GenBank/DDBJ databases">
        <title>Complete genome sequence and phylogenetic analysis of Limnochorda pilosa.</title>
        <authorList>
            <person name="Watanabe M."/>
            <person name="Kojima H."/>
            <person name="Fukui M."/>
        </authorList>
    </citation>
    <scope>NUCLEOTIDE SEQUENCE [LARGE SCALE GENOMIC DNA]</scope>
    <source>
        <strain evidence="4">HC45</strain>
    </source>
</reference>